<sequence length="1047" mass="117284">MQISHARQRGEKDKAKPSVSLAHFGFTSKKVTPRDDQETPRDDADDAAASTALATRTSSPEGGEVEAERSEDAAVAEVAATAASDFPPAGWTTKQVGEWKDRNPWLDIKAGKLGCLVCRKAKTLLLSEKGPGLHLSEEWINGDVTSPDAKQLRKKIYKHRDSQAHARSVEIVQMKDKETLPNSFIDVQSDLLKKTTVSFRTAYTVAKERPAYKKLNPLMTMQELNGAEVGNIHKSDHACAEIISHIAKEMRRKFVSNVKEMDSKITITIDESTVHGRPYLIIYVRCDVSGKGYVDNVFLDIVELTDGVDAESIYNSMMASRYKAGMDDDFLKTHLISIATDGAAVLTGKASGLVVRLKNNFPNVHDLASERDYFCHINAHLKKNETVFMDSLFGNEFLNLTSMTEVVDKGTLRVCDVSRPTAILNDHERSAVAVLNPQISYTLNDSSSLSSGYVDTDVQSIESTSPRSSWPAVFHVPKFSYDVELKLQQEGLTYVQNGTVLMPEPKLKSAILDGLVQEIVKYKVYVTDKEMEEVAQSLIKTHPCLSEKGSCTGCGGWKTSLKYKLSNYRTHLRKLGCPEVTVNSLKNKPVGKKSAAFGVKKAKRAEVNFCPTYPIAETEESLEAMQRALLLDAKKRNNRDIVKLKMEKTFALRRHEVVRDGPMVEDFMARWPALFEVAEINSEFKRITTKPLQSKFLSQLDLHSGTLMKLFQKRGGQLGGRLETIISQMANCDDVDAGRESIIKGLCIYMGEDPKDLVREYVNCQSKMLLKKWGTNQFEIFISHLYSLYNQSTRNSRLLKEAAAELNMEILKIVRTHHVMILRGKKNKGLLKHLTNSGFVEDLAVMKDILLELQSLSLKLQRREMTLVDSSVHIKQTINVLTAMKTTGGRSTKRLNRASHRAFLRTAYRSQAWSRRSKPLISALAGEPEDLTLYGEQEVHRLAKSLREPSREAVGQFRDWKLQGTLLGKTLERLCIASRTYLPTSAECERGFSAVNNTDNQSRNRLREESCLRFSGLKQDIVSLLLGNQDGNEKKSSQGIFGLLSLK</sequence>
<feature type="compositionally biased region" description="Basic and acidic residues" evidence="1">
    <location>
        <begin position="32"/>
        <end position="42"/>
    </location>
</feature>
<feature type="non-terminal residue" evidence="2">
    <location>
        <position position="1047"/>
    </location>
</feature>
<accession>A0A7J5XBS8</accession>
<protein>
    <submittedName>
        <fullName evidence="2">Uncharacterized protein</fullName>
    </submittedName>
</protein>
<keyword evidence="3" id="KW-1185">Reference proteome</keyword>
<feature type="region of interest" description="Disordered" evidence="1">
    <location>
        <begin position="1"/>
        <end position="74"/>
    </location>
</feature>
<dbReference type="EMBL" id="JAAKFY010000026">
    <property type="protein sequence ID" value="KAF3834293.1"/>
    <property type="molecule type" value="Genomic_DNA"/>
</dbReference>
<organism evidence="2 3">
    <name type="scientific">Dissostichus mawsoni</name>
    <name type="common">Antarctic cod</name>
    <dbReference type="NCBI Taxonomy" id="36200"/>
    <lineage>
        <taxon>Eukaryota</taxon>
        <taxon>Metazoa</taxon>
        <taxon>Chordata</taxon>
        <taxon>Craniata</taxon>
        <taxon>Vertebrata</taxon>
        <taxon>Euteleostomi</taxon>
        <taxon>Actinopterygii</taxon>
        <taxon>Neopterygii</taxon>
        <taxon>Teleostei</taxon>
        <taxon>Neoteleostei</taxon>
        <taxon>Acanthomorphata</taxon>
        <taxon>Eupercaria</taxon>
        <taxon>Perciformes</taxon>
        <taxon>Notothenioidei</taxon>
        <taxon>Nototheniidae</taxon>
        <taxon>Dissostichus</taxon>
    </lineage>
</organism>
<gene>
    <name evidence="2" type="ORF">F7725_025497</name>
</gene>
<evidence type="ECO:0000256" key="1">
    <source>
        <dbReference type="SAM" id="MobiDB-lite"/>
    </source>
</evidence>
<dbReference type="PANTHER" id="PTHR31025:SF27">
    <property type="entry name" value="SI:CH211-193K19.2-RELATED"/>
    <property type="match status" value="1"/>
</dbReference>
<dbReference type="OrthoDB" id="8895157at2759"/>
<reference evidence="2 3" key="1">
    <citation type="submission" date="2020-03" db="EMBL/GenBank/DDBJ databases">
        <title>Dissostichus mawsoni Genome sequencing and assembly.</title>
        <authorList>
            <person name="Park H."/>
        </authorList>
    </citation>
    <scope>NUCLEOTIDE SEQUENCE [LARGE SCALE GENOMIC DNA]</scope>
    <source>
        <strain evidence="2">DM0001</strain>
        <tissue evidence="2">Muscle</tissue>
    </source>
</reference>
<dbReference type="PANTHER" id="PTHR31025">
    <property type="entry name" value="SI:CH211-196P9.1-RELATED"/>
    <property type="match status" value="1"/>
</dbReference>
<comment type="caution">
    <text evidence="2">The sequence shown here is derived from an EMBL/GenBank/DDBJ whole genome shotgun (WGS) entry which is preliminary data.</text>
</comment>
<evidence type="ECO:0000313" key="3">
    <source>
        <dbReference type="Proteomes" id="UP000518266"/>
    </source>
</evidence>
<evidence type="ECO:0000313" key="2">
    <source>
        <dbReference type="EMBL" id="KAF3834293.1"/>
    </source>
</evidence>
<proteinExistence type="predicted"/>
<feature type="compositionally biased region" description="Low complexity" evidence="1">
    <location>
        <begin position="47"/>
        <end position="59"/>
    </location>
</feature>
<dbReference type="Proteomes" id="UP000518266">
    <property type="component" value="Unassembled WGS sequence"/>
</dbReference>
<dbReference type="AlphaFoldDB" id="A0A7J5XBS8"/>
<name>A0A7J5XBS8_DISMA</name>